<dbReference type="Proteomes" id="UP000190285">
    <property type="component" value="Unassembled WGS sequence"/>
</dbReference>
<keyword evidence="2" id="KW-1185">Reference proteome</keyword>
<reference evidence="1 2" key="1">
    <citation type="submission" date="2017-02" db="EMBL/GenBank/DDBJ databases">
        <authorList>
            <person name="Peterson S.W."/>
        </authorList>
    </citation>
    <scope>NUCLEOTIDE SEQUENCE [LARGE SCALE GENOMIC DNA]</scope>
    <source>
        <strain evidence="1 2">M1</strain>
    </source>
</reference>
<dbReference type="STRING" id="36842.SAMN02194393_02035"/>
<gene>
    <name evidence="1" type="ORF">SAMN02194393_02035</name>
</gene>
<evidence type="ECO:0000313" key="1">
    <source>
        <dbReference type="EMBL" id="SKC65733.1"/>
    </source>
</evidence>
<name>A0A1T5KPZ9_9FIRM</name>
<accession>A0A1T5KPZ9</accession>
<protein>
    <submittedName>
        <fullName evidence="1">Protein AroM</fullName>
    </submittedName>
</protein>
<dbReference type="OrthoDB" id="9798683at2"/>
<dbReference type="NCBIfam" id="NF007788">
    <property type="entry name" value="PRK10481.1"/>
    <property type="match status" value="1"/>
</dbReference>
<evidence type="ECO:0000313" key="2">
    <source>
        <dbReference type="Proteomes" id="UP000190285"/>
    </source>
</evidence>
<organism evidence="1 2">
    <name type="scientific">Maledivibacter halophilus</name>
    <dbReference type="NCBI Taxonomy" id="36842"/>
    <lineage>
        <taxon>Bacteria</taxon>
        <taxon>Bacillati</taxon>
        <taxon>Bacillota</taxon>
        <taxon>Clostridia</taxon>
        <taxon>Peptostreptococcales</taxon>
        <taxon>Caminicellaceae</taxon>
        <taxon>Maledivibacter</taxon>
    </lineage>
</organism>
<proteinExistence type="predicted"/>
<dbReference type="AlphaFoldDB" id="A0A1T5KPZ9"/>
<dbReference type="EMBL" id="FUZT01000004">
    <property type="protein sequence ID" value="SKC65733.1"/>
    <property type="molecule type" value="Genomic_DNA"/>
</dbReference>
<dbReference type="Pfam" id="PF07302">
    <property type="entry name" value="AroM"/>
    <property type="match status" value="1"/>
</dbReference>
<dbReference type="InterPro" id="IPR010843">
    <property type="entry name" value="Uncharacterised_AroM"/>
</dbReference>
<sequence>MEGEYVKKIGVITIGQSPRNDLIPEIEKYINNDVQIVEYGILDDYTYEEAIRKFEPVKGKNVLVSRMREGTQIEMNEDIVCEELQKNIYKVEKDGISTILLLCTGKFPQFNHKALLITPFSIIHSIVKSISGKEKVGIIIPDSSQIRQCNSWWKDSDINVVIETASPYNYSKAGMKKAAMELKKQSVSMIVMDCMGYTIEMKKTVQDITKGPVILSRILVTRVLNEIL</sequence>